<evidence type="ECO:0000313" key="2">
    <source>
        <dbReference type="EMBL" id="JAD93595.1"/>
    </source>
</evidence>
<reference evidence="2" key="2">
    <citation type="journal article" date="2015" name="Data Brief">
        <title>Shoot transcriptome of the giant reed, Arundo donax.</title>
        <authorList>
            <person name="Barrero R.A."/>
            <person name="Guerrero F.D."/>
            <person name="Moolhuijzen P."/>
            <person name="Goolsby J.A."/>
            <person name="Tidwell J."/>
            <person name="Bellgard S.E."/>
            <person name="Bellgard M.I."/>
        </authorList>
    </citation>
    <scope>NUCLEOTIDE SEQUENCE</scope>
    <source>
        <tissue evidence="2">Shoot tissue taken approximately 20 cm above the soil surface</tissue>
    </source>
</reference>
<feature type="region of interest" description="Disordered" evidence="1">
    <location>
        <begin position="1"/>
        <end position="21"/>
    </location>
</feature>
<proteinExistence type="predicted"/>
<dbReference type="AlphaFoldDB" id="A0A0A9E6X3"/>
<accession>A0A0A9E6X3</accession>
<reference evidence="2" key="1">
    <citation type="submission" date="2014-09" db="EMBL/GenBank/DDBJ databases">
        <authorList>
            <person name="Magalhaes I.L.F."/>
            <person name="Oliveira U."/>
            <person name="Santos F.R."/>
            <person name="Vidigal T.H.D.A."/>
            <person name="Brescovit A.D."/>
            <person name="Santos A.J."/>
        </authorList>
    </citation>
    <scope>NUCLEOTIDE SEQUENCE</scope>
    <source>
        <tissue evidence="2">Shoot tissue taken approximately 20 cm above the soil surface</tissue>
    </source>
</reference>
<dbReference type="EMBL" id="GBRH01204300">
    <property type="protein sequence ID" value="JAD93595.1"/>
    <property type="molecule type" value="Transcribed_RNA"/>
</dbReference>
<evidence type="ECO:0000256" key="1">
    <source>
        <dbReference type="SAM" id="MobiDB-lite"/>
    </source>
</evidence>
<protein>
    <submittedName>
        <fullName evidence="2">Uncharacterized protein</fullName>
    </submittedName>
</protein>
<name>A0A0A9E6X3_ARUDO</name>
<sequence>MEVMGLAVRTGEVSPSAIRAM</sequence>
<organism evidence="2">
    <name type="scientific">Arundo donax</name>
    <name type="common">Giant reed</name>
    <name type="synonym">Donax arundinaceus</name>
    <dbReference type="NCBI Taxonomy" id="35708"/>
    <lineage>
        <taxon>Eukaryota</taxon>
        <taxon>Viridiplantae</taxon>
        <taxon>Streptophyta</taxon>
        <taxon>Embryophyta</taxon>
        <taxon>Tracheophyta</taxon>
        <taxon>Spermatophyta</taxon>
        <taxon>Magnoliopsida</taxon>
        <taxon>Liliopsida</taxon>
        <taxon>Poales</taxon>
        <taxon>Poaceae</taxon>
        <taxon>PACMAD clade</taxon>
        <taxon>Arundinoideae</taxon>
        <taxon>Arundineae</taxon>
        <taxon>Arundo</taxon>
    </lineage>
</organism>